<dbReference type="InterPro" id="IPR029058">
    <property type="entry name" value="AB_hydrolase_fold"/>
</dbReference>
<reference evidence="1 2" key="1">
    <citation type="submission" date="2016-10" db="EMBL/GenBank/DDBJ databases">
        <title>Genome sequence of the basidiomycete white-rot fungus Trametes pubescens.</title>
        <authorList>
            <person name="Makela M.R."/>
            <person name="Granchi Z."/>
            <person name="Peng M."/>
            <person name="De Vries R.P."/>
            <person name="Grigoriev I."/>
            <person name="Riley R."/>
            <person name="Hilden K."/>
        </authorList>
    </citation>
    <scope>NUCLEOTIDE SEQUENCE [LARGE SCALE GENOMIC DNA]</scope>
    <source>
        <strain evidence="1 2">FBCC735</strain>
    </source>
</reference>
<organism evidence="1 2">
    <name type="scientific">Trametes pubescens</name>
    <name type="common">White-rot fungus</name>
    <dbReference type="NCBI Taxonomy" id="154538"/>
    <lineage>
        <taxon>Eukaryota</taxon>
        <taxon>Fungi</taxon>
        <taxon>Dikarya</taxon>
        <taxon>Basidiomycota</taxon>
        <taxon>Agaricomycotina</taxon>
        <taxon>Agaricomycetes</taxon>
        <taxon>Polyporales</taxon>
        <taxon>Polyporaceae</taxon>
        <taxon>Trametes</taxon>
    </lineage>
</organism>
<protein>
    <recommendedName>
        <fullName evidence="3">AB hydrolase-1 domain-containing protein</fullName>
    </recommendedName>
</protein>
<evidence type="ECO:0000313" key="2">
    <source>
        <dbReference type="Proteomes" id="UP000184267"/>
    </source>
</evidence>
<dbReference type="EMBL" id="MNAD01000693">
    <property type="protein sequence ID" value="OJT11043.1"/>
    <property type="molecule type" value="Genomic_DNA"/>
</dbReference>
<dbReference type="SUPFAM" id="SSF53474">
    <property type="entry name" value="alpha/beta-Hydrolases"/>
    <property type="match status" value="1"/>
</dbReference>
<comment type="caution">
    <text evidence="1">The sequence shown here is derived from an EMBL/GenBank/DDBJ whole genome shotgun (WGS) entry which is preliminary data.</text>
</comment>
<evidence type="ECO:0008006" key="3">
    <source>
        <dbReference type="Google" id="ProtNLM"/>
    </source>
</evidence>
<dbReference type="OMA" id="GGKSTHY"/>
<dbReference type="Proteomes" id="UP000184267">
    <property type="component" value="Unassembled WGS sequence"/>
</dbReference>
<dbReference type="AlphaFoldDB" id="A0A1M2VTV9"/>
<evidence type="ECO:0000313" key="1">
    <source>
        <dbReference type="EMBL" id="OJT11043.1"/>
    </source>
</evidence>
<name>A0A1M2VTV9_TRAPU</name>
<accession>A0A1M2VTV9</accession>
<dbReference type="Gene3D" id="3.40.50.1820">
    <property type="entry name" value="alpha/beta hydrolase"/>
    <property type="match status" value="1"/>
</dbReference>
<gene>
    <name evidence="1" type="ORF">TRAPUB_12446</name>
</gene>
<proteinExistence type="predicted"/>
<sequence length="66" mass="7075">MGDTSFLTKGLFIAQLKGLLDRLGIRHDFDLLGHSWGGILDARFAAGHPPGLKNFILSDLPASTAL</sequence>
<dbReference type="OrthoDB" id="3066818at2759"/>
<keyword evidence="2" id="KW-1185">Reference proteome</keyword>